<dbReference type="CDD" id="cd03450">
    <property type="entry name" value="NodN"/>
    <property type="match status" value="1"/>
</dbReference>
<dbReference type="PANTHER" id="PTHR42993">
    <property type="entry name" value="MAOC-LIKE DEHYDRATASE DOMAIN-CONTAINING PROTEIN"/>
    <property type="match status" value="1"/>
</dbReference>
<comment type="caution">
    <text evidence="2">The sequence shown here is derived from an EMBL/GenBank/DDBJ whole genome shotgun (WGS) entry which is preliminary data.</text>
</comment>
<dbReference type="EMBL" id="RSEJ01000001">
    <property type="protein sequence ID" value="NBI51229.1"/>
    <property type="molecule type" value="Genomic_DNA"/>
</dbReference>
<dbReference type="InterPro" id="IPR039375">
    <property type="entry name" value="NodN-like"/>
</dbReference>
<dbReference type="RefSeq" id="WP_160648336.1">
    <property type="nucleotide sequence ID" value="NZ_RSEJ01000001.1"/>
</dbReference>
<proteinExistence type="predicted"/>
<evidence type="ECO:0000313" key="2">
    <source>
        <dbReference type="EMBL" id="NBI51229.1"/>
    </source>
</evidence>
<dbReference type="Proteomes" id="UP000738517">
    <property type="component" value="Unassembled WGS sequence"/>
</dbReference>
<dbReference type="SUPFAM" id="SSF54637">
    <property type="entry name" value="Thioesterase/thiol ester dehydrase-isomerase"/>
    <property type="match status" value="1"/>
</dbReference>
<dbReference type="PANTHER" id="PTHR42993:SF1">
    <property type="entry name" value="MAOC-LIKE DEHYDRATASE DOMAIN-CONTAINING PROTEIN"/>
    <property type="match status" value="1"/>
</dbReference>
<feature type="domain" description="MaoC-like" evidence="1">
    <location>
        <begin position="17"/>
        <end position="129"/>
    </location>
</feature>
<dbReference type="InterPro" id="IPR029069">
    <property type="entry name" value="HotDog_dom_sf"/>
</dbReference>
<protein>
    <submittedName>
        <fullName evidence="2">MaoC family dehydratase</fullName>
    </submittedName>
</protein>
<name>A0ABW9YDF3_9GAMM</name>
<keyword evidence="3" id="KW-1185">Reference proteome</keyword>
<evidence type="ECO:0000313" key="3">
    <source>
        <dbReference type="Proteomes" id="UP000738517"/>
    </source>
</evidence>
<organism evidence="2 3">
    <name type="scientific">Photobacterium alginatilyticum</name>
    <dbReference type="NCBI Taxonomy" id="1775171"/>
    <lineage>
        <taxon>Bacteria</taxon>
        <taxon>Pseudomonadati</taxon>
        <taxon>Pseudomonadota</taxon>
        <taxon>Gammaproteobacteria</taxon>
        <taxon>Vibrionales</taxon>
        <taxon>Vibrionaceae</taxon>
        <taxon>Photobacterium</taxon>
    </lineage>
</organism>
<dbReference type="InterPro" id="IPR002539">
    <property type="entry name" value="MaoC-like_dom"/>
</dbReference>
<sequence length="158" mass="17801">MVNVTITSPEELLAAQGHNLGSSSWLRISQKRVNLFSDAIGQQQWTHIDSVQSTSDSFGEYIANSYLALSLTTYFIEQLLEIQNLTMGVNYGCDNIRFLAPVPTNSRIRGHGKIINAEQKGSFIQVTIRMIIELEETKQPTCTVDMLGNFIFSERRNK</sequence>
<evidence type="ECO:0000259" key="1">
    <source>
        <dbReference type="Pfam" id="PF01575"/>
    </source>
</evidence>
<dbReference type="Pfam" id="PF01575">
    <property type="entry name" value="MaoC_dehydratas"/>
    <property type="match status" value="1"/>
</dbReference>
<reference evidence="2 3" key="1">
    <citation type="journal article" date="2017" name="Int. J. Syst. Evol. Microbiol.">
        <title>Photobacterium alginatilyticum sp. nov., a marine bacterium isolated from bottom seawater.</title>
        <authorList>
            <person name="Wang X."/>
            <person name="Wang Y."/>
            <person name="Yang X."/>
            <person name="Sun H."/>
            <person name="Li B."/>
            <person name="Zhang X.H."/>
        </authorList>
    </citation>
    <scope>NUCLEOTIDE SEQUENCE [LARGE SCALE GENOMIC DNA]</scope>
    <source>
        <strain evidence="2 3">P03D4</strain>
    </source>
</reference>
<dbReference type="Gene3D" id="3.10.129.10">
    <property type="entry name" value="Hotdog Thioesterase"/>
    <property type="match status" value="1"/>
</dbReference>
<accession>A0ABW9YDF3</accession>
<gene>
    <name evidence="2" type="ORF">EIZ48_01400</name>
</gene>